<name>A0AA86K052_9CLOT</name>
<evidence type="ECO:0000313" key="1">
    <source>
        <dbReference type="EMBL" id="CAG9711050.1"/>
    </source>
</evidence>
<accession>A0AA86K052</accession>
<sequence length="38" mass="4636">MGDLLYIIHIELFNINNIYDYIMNITVWEGVLVYETWN</sequence>
<protein>
    <submittedName>
        <fullName evidence="1">Uncharacterized protein</fullName>
    </submittedName>
</protein>
<dbReference type="AlphaFoldDB" id="A0AA86K052"/>
<organism evidence="1 2">
    <name type="scientific">Clostridium neonatale</name>
    <dbReference type="NCBI Taxonomy" id="137838"/>
    <lineage>
        <taxon>Bacteria</taxon>
        <taxon>Bacillati</taxon>
        <taxon>Bacillota</taxon>
        <taxon>Clostridia</taxon>
        <taxon>Eubacteriales</taxon>
        <taxon>Clostridiaceae</taxon>
        <taxon>Clostridium</taxon>
    </lineage>
</organism>
<proteinExistence type="predicted"/>
<evidence type="ECO:0000313" key="2">
    <source>
        <dbReference type="Proteomes" id="UP000789738"/>
    </source>
</evidence>
<dbReference type="Proteomes" id="UP000789738">
    <property type="component" value="Unassembled WGS sequence"/>
</dbReference>
<gene>
    <name evidence="1" type="ORF">CNEO_45042</name>
</gene>
<reference evidence="1" key="1">
    <citation type="submission" date="2021-10" db="EMBL/GenBank/DDBJ databases">
        <authorList>
            <person name="Mesa V."/>
        </authorList>
    </citation>
    <scope>NUCLEOTIDE SEQUENCE</scope>
    <source>
        <strain evidence="1">CC3_PB</strain>
    </source>
</reference>
<comment type="caution">
    <text evidence="1">The sequence shown here is derived from an EMBL/GenBank/DDBJ whole genome shotgun (WGS) entry which is preliminary data.</text>
</comment>
<dbReference type="EMBL" id="CAKJVE010000004">
    <property type="protein sequence ID" value="CAG9711050.1"/>
    <property type="molecule type" value="Genomic_DNA"/>
</dbReference>